<feature type="compositionally biased region" description="Low complexity" evidence="1">
    <location>
        <begin position="70"/>
        <end position="91"/>
    </location>
</feature>
<evidence type="ECO:0000313" key="4">
    <source>
        <dbReference type="EMBL" id="KAK8739006.1"/>
    </source>
</evidence>
<reference evidence="4 5" key="1">
    <citation type="journal article" date="2024" name="BMC Genomics">
        <title>Genome assembly of redclaw crayfish (Cherax quadricarinatus) provides insights into its immune adaptation and hypoxia tolerance.</title>
        <authorList>
            <person name="Liu Z."/>
            <person name="Zheng J."/>
            <person name="Li H."/>
            <person name="Fang K."/>
            <person name="Wang S."/>
            <person name="He J."/>
            <person name="Zhou D."/>
            <person name="Weng S."/>
            <person name="Chi M."/>
            <person name="Gu Z."/>
            <person name="He J."/>
            <person name="Li F."/>
            <person name="Wang M."/>
        </authorList>
    </citation>
    <scope>NUCLEOTIDE SEQUENCE [LARGE SCALE GENOMIC DNA]</scope>
    <source>
        <strain evidence="4">ZL_2023a</strain>
    </source>
</reference>
<organism evidence="4 5">
    <name type="scientific">Cherax quadricarinatus</name>
    <name type="common">Australian red claw crayfish</name>
    <dbReference type="NCBI Taxonomy" id="27406"/>
    <lineage>
        <taxon>Eukaryota</taxon>
        <taxon>Metazoa</taxon>
        <taxon>Ecdysozoa</taxon>
        <taxon>Arthropoda</taxon>
        <taxon>Crustacea</taxon>
        <taxon>Multicrustacea</taxon>
        <taxon>Malacostraca</taxon>
        <taxon>Eumalacostraca</taxon>
        <taxon>Eucarida</taxon>
        <taxon>Decapoda</taxon>
        <taxon>Pleocyemata</taxon>
        <taxon>Astacidea</taxon>
        <taxon>Parastacoidea</taxon>
        <taxon>Parastacidae</taxon>
        <taxon>Cherax</taxon>
    </lineage>
</organism>
<protein>
    <recommendedName>
        <fullName evidence="3">Chitin-binding type-2 domain-containing protein</fullName>
    </recommendedName>
</protein>
<dbReference type="SUPFAM" id="SSF57625">
    <property type="entry name" value="Invertebrate chitin-binding proteins"/>
    <property type="match status" value="1"/>
</dbReference>
<accession>A0AAW0XGX3</accession>
<evidence type="ECO:0000256" key="1">
    <source>
        <dbReference type="SAM" id="MobiDB-lite"/>
    </source>
</evidence>
<dbReference type="GO" id="GO:0005576">
    <property type="term" value="C:extracellular region"/>
    <property type="evidence" value="ECO:0007669"/>
    <property type="project" value="InterPro"/>
</dbReference>
<dbReference type="Proteomes" id="UP001445076">
    <property type="component" value="Unassembled WGS sequence"/>
</dbReference>
<evidence type="ECO:0000313" key="5">
    <source>
        <dbReference type="Proteomes" id="UP001445076"/>
    </source>
</evidence>
<proteinExistence type="predicted"/>
<evidence type="ECO:0000256" key="2">
    <source>
        <dbReference type="SAM" id="SignalP"/>
    </source>
</evidence>
<keyword evidence="2" id="KW-0732">Signal</keyword>
<feature type="chain" id="PRO_5043754747" description="Chitin-binding type-2 domain-containing protein" evidence="2">
    <location>
        <begin position="25"/>
        <end position="165"/>
    </location>
</feature>
<gene>
    <name evidence="4" type="ORF">OTU49_003787</name>
</gene>
<evidence type="ECO:0000259" key="3">
    <source>
        <dbReference type="PROSITE" id="PS50940"/>
    </source>
</evidence>
<dbReference type="InterPro" id="IPR002557">
    <property type="entry name" value="Chitin-bd_dom"/>
</dbReference>
<feature type="domain" description="Chitin-binding type-2" evidence="3">
    <location>
        <begin position="99"/>
        <end position="162"/>
    </location>
</feature>
<dbReference type="EMBL" id="JARKIK010000038">
    <property type="protein sequence ID" value="KAK8739006.1"/>
    <property type="molecule type" value="Genomic_DNA"/>
</dbReference>
<comment type="caution">
    <text evidence="4">The sequence shown here is derived from an EMBL/GenBank/DDBJ whole genome shotgun (WGS) entry which is preliminary data.</text>
</comment>
<dbReference type="InterPro" id="IPR036508">
    <property type="entry name" value="Chitin-bd_dom_sf"/>
</dbReference>
<dbReference type="Pfam" id="PF01607">
    <property type="entry name" value="CBM_14"/>
    <property type="match status" value="1"/>
</dbReference>
<dbReference type="PROSITE" id="PS50940">
    <property type="entry name" value="CHIT_BIND_II"/>
    <property type="match status" value="1"/>
</dbReference>
<name>A0AAW0XGX3_CHEQU</name>
<feature type="signal peptide" evidence="2">
    <location>
        <begin position="1"/>
        <end position="24"/>
    </location>
</feature>
<dbReference type="GO" id="GO:0008061">
    <property type="term" value="F:chitin binding"/>
    <property type="evidence" value="ECO:0007669"/>
    <property type="project" value="InterPro"/>
</dbReference>
<keyword evidence="5" id="KW-1185">Reference proteome</keyword>
<sequence>MTHNSTFLFISVVVLSVLVYTCIGETCRRNITCERLGCIVDNVTGEAGFCTVRESAPICAGVDENGNNLTTTTPNPEETTTITPSPTTTTTTPSCEVEFASCDNKVVGVYAYPECKCEKYYTCKKPASGSDNLVLRKYTCTGGKVFNNNTYSCVTNKLVCPYALA</sequence>
<feature type="region of interest" description="Disordered" evidence="1">
    <location>
        <begin position="69"/>
        <end position="91"/>
    </location>
</feature>
<dbReference type="AlphaFoldDB" id="A0AAW0XGX3"/>